<feature type="transmembrane region" description="Helical" evidence="7">
    <location>
        <begin position="92"/>
        <end position="116"/>
    </location>
</feature>
<organism evidence="9 10">
    <name type="scientific">Panagrolaimus davidi</name>
    <dbReference type="NCBI Taxonomy" id="227884"/>
    <lineage>
        <taxon>Eukaryota</taxon>
        <taxon>Metazoa</taxon>
        <taxon>Ecdysozoa</taxon>
        <taxon>Nematoda</taxon>
        <taxon>Chromadorea</taxon>
        <taxon>Rhabditida</taxon>
        <taxon>Tylenchina</taxon>
        <taxon>Panagrolaimomorpha</taxon>
        <taxon>Panagrolaimoidea</taxon>
        <taxon>Panagrolaimidae</taxon>
        <taxon>Panagrolaimus</taxon>
    </lineage>
</organism>
<accession>A0A914PPZ4</accession>
<evidence type="ECO:0000256" key="2">
    <source>
        <dbReference type="ARBA" id="ARBA00022692"/>
    </source>
</evidence>
<evidence type="ECO:0000259" key="8">
    <source>
        <dbReference type="PROSITE" id="PS51225"/>
    </source>
</evidence>
<dbReference type="WBParaSite" id="PDA_v2.g20626.t1">
    <property type="protein sequence ID" value="PDA_v2.g20626.t1"/>
    <property type="gene ID" value="PDA_v2.g20626"/>
</dbReference>
<evidence type="ECO:0000313" key="10">
    <source>
        <dbReference type="WBParaSite" id="PDA_v2.g20626.t1"/>
    </source>
</evidence>
<protein>
    <submittedName>
        <fullName evidence="10">MARVEL domain-containing protein</fullName>
    </submittedName>
</protein>
<dbReference type="InterPro" id="IPR008253">
    <property type="entry name" value="Marvel"/>
</dbReference>
<dbReference type="InterPro" id="IPR050578">
    <property type="entry name" value="MARVEL-CKLF_proteins"/>
</dbReference>
<dbReference type="Pfam" id="PF01284">
    <property type="entry name" value="MARVEL"/>
    <property type="match status" value="1"/>
</dbReference>
<reference evidence="10" key="1">
    <citation type="submission" date="2022-11" db="UniProtKB">
        <authorList>
            <consortium name="WormBaseParasite"/>
        </authorList>
    </citation>
    <scope>IDENTIFICATION</scope>
</reference>
<evidence type="ECO:0000256" key="6">
    <source>
        <dbReference type="SAM" id="MobiDB-lite"/>
    </source>
</evidence>
<keyword evidence="3 7" id="KW-1133">Transmembrane helix</keyword>
<evidence type="ECO:0000256" key="7">
    <source>
        <dbReference type="SAM" id="Phobius"/>
    </source>
</evidence>
<evidence type="ECO:0000256" key="4">
    <source>
        <dbReference type="ARBA" id="ARBA00023136"/>
    </source>
</evidence>
<evidence type="ECO:0000256" key="3">
    <source>
        <dbReference type="ARBA" id="ARBA00022989"/>
    </source>
</evidence>
<keyword evidence="4 5" id="KW-0472">Membrane</keyword>
<dbReference type="GO" id="GO:0016020">
    <property type="term" value="C:membrane"/>
    <property type="evidence" value="ECO:0007669"/>
    <property type="project" value="UniProtKB-SubCell"/>
</dbReference>
<feature type="domain" description="MARVEL" evidence="8">
    <location>
        <begin position="52"/>
        <end position="205"/>
    </location>
</feature>
<keyword evidence="9" id="KW-1185">Reference proteome</keyword>
<dbReference type="AlphaFoldDB" id="A0A914PPZ4"/>
<evidence type="ECO:0000313" key="9">
    <source>
        <dbReference type="Proteomes" id="UP000887578"/>
    </source>
</evidence>
<sequence length="211" mass="24046">MSGGGIIPPRRSETYTTQEPDGTFVTHTTTVREKYKEDNVLAIGGGRINDRYCCSPEGILRIIEIIVGLIIISLITSVFGPGPFKGILFGQTIILIFTGIAFCFTFMLLVGYFFNLHRTHLDFFPWRVFDIFFSIICAIFFLIFCILEAYYSTGAWSNNCNDIGGDGFIHNGCRMIYEWLFAAFFLFLLCLLYAASAFLARRKRNFDDDFE</sequence>
<feature type="transmembrane region" description="Helical" evidence="7">
    <location>
        <begin position="59"/>
        <end position="80"/>
    </location>
</feature>
<dbReference type="Proteomes" id="UP000887578">
    <property type="component" value="Unplaced"/>
</dbReference>
<evidence type="ECO:0000256" key="1">
    <source>
        <dbReference type="ARBA" id="ARBA00004141"/>
    </source>
</evidence>
<dbReference type="PANTHER" id="PTHR22776">
    <property type="entry name" value="MARVEL-CONTAINING POTENTIAL LIPID RAFT-ASSOCIATED PROTEIN"/>
    <property type="match status" value="1"/>
</dbReference>
<feature type="region of interest" description="Disordered" evidence="6">
    <location>
        <begin position="1"/>
        <end position="20"/>
    </location>
</feature>
<proteinExistence type="predicted"/>
<keyword evidence="2 5" id="KW-0812">Transmembrane</keyword>
<dbReference type="PANTHER" id="PTHR22776:SF91">
    <property type="entry name" value="MARVEL DOMAIN-CONTAINING PROTEIN"/>
    <property type="match status" value="1"/>
</dbReference>
<dbReference type="PROSITE" id="PS51225">
    <property type="entry name" value="MARVEL"/>
    <property type="match status" value="1"/>
</dbReference>
<evidence type="ECO:0000256" key="5">
    <source>
        <dbReference type="PROSITE-ProRule" id="PRU00581"/>
    </source>
</evidence>
<comment type="subcellular location">
    <subcellularLocation>
        <location evidence="1">Membrane</location>
        <topology evidence="1">Multi-pass membrane protein</topology>
    </subcellularLocation>
</comment>
<name>A0A914PPZ4_9BILA</name>
<feature type="transmembrane region" description="Helical" evidence="7">
    <location>
        <begin position="128"/>
        <end position="151"/>
    </location>
</feature>
<feature type="transmembrane region" description="Helical" evidence="7">
    <location>
        <begin position="179"/>
        <end position="200"/>
    </location>
</feature>